<accession>A0A6I9N792</accession>
<reference evidence="4" key="1">
    <citation type="submission" date="2025-08" db="UniProtKB">
        <authorList>
            <consortium name="RefSeq"/>
        </authorList>
    </citation>
    <scope>IDENTIFICATION</scope>
    <source>
        <tissue evidence="4">Muscle</tissue>
    </source>
</reference>
<dbReference type="OrthoDB" id="428850at2759"/>
<name>A0A6I9N792_9TELE</name>
<keyword evidence="3" id="KW-1185">Reference proteome</keyword>
<protein>
    <submittedName>
        <fullName evidence="4">Rotatin-like</fullName>
    </submittedName>
</protein>
<dbReference type="PANTHER" id="PTHR31691:SF1">
    <property type="entry name" value="ROTATIN"/>
    <property type="match status" value="1"/>
</dbReference>
<dbReference type="AlphaFoldDB" id="A0A6I9N792"/>
<sequence>MPEQAAELAVLGLGHSLVEIRVRALKNILCKLDHSLISVSDIVQEKMLFVLLLEWFNFPEVPMQEEVLELLSTLSKHPSAAQMLRDVGAVDFLSQLSRNVEPSLRAVIDGTLDQLFLLPPLLPSHNTVSTHRQRNTTPTPTDVPPEDHCPKMGYFHKSMPSHTDVAPQKIAVHESVRCLKFSVFPWLTLTNTDRHILSSNESSLRSSNPTLVRTTCELLCDVIMQDFPAEIFLQRPSIVQVSIHDHVPVLTIVFLMFGYTHVV</sequence>
<dbReference type="InterPro" id="IPR030791">
    <property type="entry name" value="Rotatin"/>
</dbReference>
<dbReference type="GeneID" id="104949219"/>
<dbReference type="Proteomes" id="UP000504611">
    <property type="component" value="Unplaced"/>
</dbReference>
<feature type="region of interest" description="Disordered" evidence="1">
    <location>
        <begin position="127"/>
        <end position="147"/>
    </location>
</feature>
<dbReference type="SUPFAM" id="SSF48371">
    <property type="entry name" value="ARM repeat"/>
    <property type="match status" value="1"/>
</dbReference>
<organism evidence="3 4">
    <name type="scientific">Notothenia coriiceps</name>
    <name type="common">black rockcod</name>
    <dbReference type="NCBI Taxonomy" id="8208"/>
    <lineage>
        <taxon>Eukaryota</taxon>
        <taxon>Metazoa</taxon>
        <taxon>Chordata</taxon>
        <taxon>Craniata</taxon>
        <taxon>Vertebrata</taxon>
        <taxon>Euteleostomi</taxon>
        <taxon>Actinopterygii</taxon>
        <taxon>Neopterygii</taxon>
        <taxon>Teleostei</taxon>
        <taxon>Neoteleostei</taxon>
        <taxon>Acanthomorphata</taxon>
        <taxon>Eupercaria</taxon>
        <taxon>Perciformes</taxon>
        <taxon>Notothenioidei</taxon>
        <taxon>Nototheniidae</taxon>
        <taxon>Notothenia</taxon>
    </lineage>
</organism>
<dbReference type="GO" id="GO:0005813">
    <property type="term" value="C:centrosome"/>
    <property type="evidence" value="ECO:0007669"/>
    <property type="project" value="InterPro"/>
</dbReference>
<dbReference type="GO" id="GO:0005814">
    <property type="term" value="C:centriole"/>
    <property type="evidence" value="ECO:0007669"/>
    <property type="project" value="TreeGrafter"/>
</dbReference>
<dbReference type="KEGG" id="ncc:104949219"/>
<evidence type="ECO:0000256" key="1">
    <source>
        <dbReference type="SAM" id="MobiDB-lite"/>
    </source>
</evidence>
<gene>
    <name evidence="4" type="primary">LOC104949219</name>
</gene>
<proteinExistence type="predicted"/>
<dbReference type="GO" id="GO:0010457">
    <property type="term" value="P:centriole-centriole cohesion"/>
    <property type="evidence" value="ECO:0007669"/>
    <property type="project" value="TreeGrafter"/>
</dbReference>
<evidence type="ECO:0000313" key="4">
    <source>
        <dbReference type="RefSeq" id="XP_010773834.1"/>
    </source>
</evidence>
<evidence type="ECO:0000313" key="3">
    <source>
        <dbReference type="Proteomes" id="UP000504611"/>
    </source>
</evidence>
<dbReference type="RefSeq" id="XP_010773834.1">
    <property type="nucleotide sequence ID" value="XM_010775532.1"/>
</dbReference>
<dbReference type="InterPro" id="IPR016024">
    <property type="entry name" value="ARM-type_fold"/>
</dbReference>
<dbReference type="PANTHER" id="PTHR31691">
    <property type="entry name" value="ROTATIN"/>
    <property type="match status" value="1"/>
</dbReference>
<dbReference type="GO" id="GO:0007099">
    <property type="term" value="P:centriole replication"/>
    <property type="evidence" value="ECO:0007669"/>
    <property type="project" value="TreeGrafter"/>
</dbReference>
<dbReference type="Pfam" id="PF14726">
    <property type="entry name" value="RTTN_N"/>
    <property type="match status" value="1"/>
</dbReference>
<dbReference type="GO" id="GO:0036064">
    <property type="term" value="C:ciliary basal body"/>
    <property type="evidence" value="ECO:0007669"/>
    <property type="project" value="InterPro"/>
</dbReference>
<feature type="domain" description="Rotatin N-terminal" evidence="2">
    <location>
        <begin position="19"/>
        <end position="115"/>
    </location>
</feature>
<dbReference type="InterPro" id="IPR029249">
    <property type="entry name" value="Rotatin_N"/>
</dbReference>
<dbReference type="GO" id="GO:0032053">
    <property type="term" value="P:ciliary basal body organization"/>
    <property type="evidence" value="ECO:0007669"/>
    <property type="project" value="TreeGrafter"/>
</dbReference>
<evidence type="ECO:0000259" key="2">
    <source>
        <dbReference type="Pfam" id="PF14726"/>
    </source>
</evidence>